<dbReference type="InterPro" id="IPR021455">
    <property type="entry name" value="DUF3106"/>
</dbReference>
<dbReference type="STRING" id="428993.SAMN06296058_0956"/>
<dbReference type="AlphaFoldDB" id="A0A1T5JNA2"/>
<evidence type="ECO:0000256" key="2">
    <source>
        <dbReference type="SAM" id="SignalP"/>
    </source>
</evidence>
<reference evidence="3 4" key="1">
    <citation type="submission" date="2017-02" db="EMBL/GenBank/DDBJ databases">
        <authorList>
            <person name="Peterson S.W."/>
        </authorList>
    </citation>
    <scope>NUCLEOTIDE SEQUENCE [LARGE SCALE GENOMIC DNA]</scope>
    <source>
        <strain evidence="3 4">P15</strain>
    </source>
</reference>
<accession>A0A1T5JNA2</accession>
<protein>
    <recommendedName>
        <fullName evidence="5">DUF3106 domain-containing protein</fullName>
    </recommendedName>
</protein>
<gene>
    <name evidence="3" type="ORF">SAMN06296058_0956</name>
</gene>
<feature type="compositionally biased region" description="Basic and acidic residues" evidence="1">
    <location>
        <begin position="108"/>
        <end position="141"/>
    </location>
</feature>
<dbReference type="Proteomes" id="UP000190341">
    <property type="component" value="Unassembled WGS sequence"/>
</dbReference>
<sequence length="150" mass="17720">MKNRLGPVLMLLLLATGSALAQSSSPAAALPEWDKLTPQQRETLIAPLRDRWNSDPQSRERMLEHGQRWQNMTPEQRKQARKGAKRFEDMSPEQRERARALFSQMRDMPPEEREKLREKWQKMTPEQRKVWMEQHRGKDHAPPPLPPPER</sequence>
<feature type="signal peptide" evidence="2">
    <location>
        <begin position="1"/>
        <end position="21"/>
    </location>
</feature>
<keyword evidence="4" id="KW-1185">Reference proteome</keyword>
<feature type="compositionally biased region" description="Basic and acidic residues" evidence="1">
    <location>
        <begin position="48"/>
        <end position="67"/>
    </location>
</feature>
<evidence type="ECO:0008006" key="5">
    <source>
        <dbReference type="Google" id="ProtNLM"/>
    </source>
</evidence>
<dbReference type="EMBL" id="FUZV01000001">
    <property type="protein sequence ID" value="SKC52900.1"/>
    <property type="molecule type" value="Genomic_DNA"/>
</dbReference>
<keyword evidence="2" id="KW-0732">Signal</keyword>
<organism evidence="3 4">
    <name type="scientific">Pseudoxanthomonas indica</name>
    <dbReference type="NCBI Taxonomy" id="428993"/>
    <lineage>
        <taxon>Bacteria</taxon>
        <taxon>Pseudomonadati</taxon>
        <taxon>Pseudomonadota</taxon>
        <taxon>Gammaproteobacteria</taxon>
        <taxon>Lysobacterales</taxon>
        <taxon>Lysobacteraceae</taxon>
        <taxon>Pseudoxanthomonas</taxon>
    </lineage>
</organism>
<proteinExistence type="predicted"/>
<feature type="chain" id="PRO_5012075170" description="DUF3106 domain-containing protein" evidence="2">
    <location>
        <begin position="22"/>
        <end position="150"/>
    </location>
</feature>
<name>A0A1T5JNA2_9GAMM</name>
<evidence type="ECO:0000313" key="3">
    <source>
        <dbReference type="EMBL" id="SKC52900.1"/>
    </source>
</evidence>
<dbReference type="OrthoDB" id="5797406at2"/>
<dbReference type="RefSeq" id="WP_079723308.1">
    <property type="nucleotide sequence ID" value="NZ_BMCL01000002.1"/>
</dbReference>
<evidence type="ECO:0000256" key="1">
    <source>
        <dbReference type="SAM" id="MobiDB-lite"/>
    </source>
</evidence>
<dbReference type="Pfam" id="PF11304">
    <property type="entry name" value="DUF3106"/>
    <property type="match status" value="1"/>
</dbReference>
<feature type="compositionally biased region" description="Basic and acidic residues" evidence="1">
    <location>
        <begin position="85"/>
        <end position="99"/>
    </location>
</feature>
<evidence type="ECO:0000313" key="4">
    <source>
        <dbReference type="Proteomes" id="UP000190341"/>
    </source>
</evidence>
<feature type="region of interest" description="Disordered" evidence="1">
    <location>
        <begin position="48"/>
        <end position="150"/>
    </location>
</feature>